<dbReference type="Proteomes" id="UP000305874">
    <property type="component" value="Unassembled WGS sequence"/>
</dbReference>
<evidence type="ECO:0000259" key="2">
    <source>
        <dbReference type="PROSITE" id="PS50110"/>
    </source>
</evidence>
<dbReference type="RefSeq" id="WP_171041977.1">
    <property type="nucleotide sequence ID" value="NZ_PNCG01000727.1"/>
</dbReference>
<accession>A0A5S3YKE5</accession>
<dbReference type="SUPFAM" id="SSF52172">
    <property type="entry name" value="CheY-like"/>
    <property type="match status" value="1"/>
</dbReference>
<feature type="domain" description="Response regulatory" evidence="2">
    <location>
        <begin position="32"/>
        <end position="75"/>
    </location>
</feature>
<gene>
    <name evidence="3" type="ORF">CWC05_22265</name>
</gene>
<dbReference type="EMBL" id="PNCG01000727">
    <property type="protein sequence ID" value="TMP74221.1"/>
    <property type="molecule type" value="Genomic_DNA"/>
</dbReference>
<sequence>DGYIQRIRNDIEAQQQSPEKANDKLATIEGMLCLVIDDNELNLDITVNLLQQQSASVVKCNSAKDVVLLVRQLQP</sequence>
<feature type="non-terminal residue" evidence="3">
    <location>
        <position position="1"/>
    </location>
</feature>
<reference evidence="3 4" key="1">
    <citation type="submission" date="2017-12" db="EMBL/GenBank/DDBJ databases">
        <authorList>
            <person name="Paulsen S."/>
            <person name="Gram L.K."/>
        </authorList>
    </citation>
    <scope>NUCLEOTIDE SEQUENCE [LARGE SCALE GENOMIC DNA]</scope>
    <source>
        <strain evidence="3 4">S2897</strain>
    </source>
</reference>
<evidence type="ECO:0000256" key="1">
    <source>
        <dbReference type="PROSITE-ProRule" id="PRU00169"/>
    </source>
</evidence>
<protein>
    <recommendedName>
        <fullName evidence="2">Response regulatory domain-containing protein</fullName>
    </recommendedName>
</protein>
<evidence type="ECO:0000313" key="4">
    <source>
        <dbReference type="Proteomes" id="UP000305874"/>
    </source>
</evidence>
<name>A0A5S3YKE5_9GAMM</name>
<comment type="caution">
    <text evidence="1">Lacks conserved residue(s) required for the propagation of feature annotation.</text>
</comment>
<dbReference type="GO" id="GO:0000160">
    <property type="term" value="P:phosphorelay signal transduction system"/>
    <property type="evidence" value="ECO:0007669"/>
    <property type="project" value="InterPro"/>
</dbReference>
<proteinExistence type="predicted"/>
<dbReference type="InterPro" id="IPR011006">
    <property type="entry name" value="CheY-like_superfamily"/>
</dbReference>
<feature type="non-terminal residue" evidence="3">
    <location>
        <position position="75"/>
    </location>
</feature>
<dbReference type="AlphaFoldDB" id="A0A5S3YKE5"/>
<comment type="caution">
    <text evidence="3">The sequence shown here is derived from an EMBL/GenBank/DDBJ whole genome shotgun (WGS) entry which is preliminary data.</text>
</comment>
<dbReference type="Gene3D" id="3.40.50.2300">
    <property type="match status" value="1"/>
</dbReference>
<organism evidence="3 4">
    <name type="scientific">Pseudoalteromonas ruthenica</name>
    <dbReference type="NCBI Taxonomy" id="151081"/>
    <lineage>
        <taxon>Bacteria</taxon>
        <taxon>Pseudomonadati</taxon>
        <taxon>Pseudomonadota</taxon>
        <taxon>Gammaproteobacteria</taxon>
        <taxon>Alteromonadales</taxon>
        <taxon>Pseudoalteromonadaceae</taxon>
        <taxon>Pseudoalteromonas</taxon>
    </lineage>
</organism>
<dbReference type="InterPro" id="IPR001789">
    <property type="entry name" value="Sig_transdc_resp-reg_receiver"/>
</dbReference>
<evidence type="ECO:0000313" key="3">
    <source>
        <dbReference type="EMBL" id="TMP74221.1"/>
    </source>
</evidence>
<dbReference type="PROSITE" id="PS50110">
    <property type="entry name" value="RESPONSE_REGULATORY"/>
    <property type="match status" value="1"/>
</dbReference>
<reference evidence="4" key="2">
    <citation type="submission" date="2019-06" db="EMBL/GenBank/DDBJ databases">
        <title>Co-occurence of chitin degradation, pigmentation and bioactivity in marine Pseudoalteromonas.</title>
        <authorList>
            <person name="Sonnenschein E.C."/>
            <person name="Bech P.K."/>
        </authorList>
    </citation>
    <scope>NUCLEOTIDE SEQUENCE [LARGE SCALE GENOMIC DNA]</scope>
    <source>
        <strain evidence="4">S2897</strain>
    </source>
</reference>